<evidence type="ECO:0000256" key="3">
    <source>
        <dbReference type="ARBA" id="ARBA00004824"/>
    </source>
</evidence>
<evidence type="ECO:0000313" key="20">
    <source>
        <dbReference type="EMBL" id="AQS41313.1"/>
    </source>
</evidence>
<evidence type="ECO:0000256" key="9">
    <source>
        <dbReference type="ARBA" id="ARBA00022679"/>
    </source>
</evidence>
<comment type="pathway">
    <text evidence="5 19">Amino-acid biosynthesis; L-leucine biosynthesis; L-leucine from 3-methyl-2-oxobutanoate: step 4/4.</text>
</comment>
<dbReference type="UniPathway" id="UPA00049">
    <property type="reaction ID" value="UER00062"/>
</dbReference>
<dbReference type="EMBL" id="CP017315">
    <property type="protein sequence ID" value="AQS41313.1"/>
    <property type="molecule type" value="Genomic_DNA"/>
</dbReference>
<dbReference type="NCBIfam" id="TIGR01123">
    <property type="entry name" value="ilvE_II"/>
    <property type="match status" value="1"/>
</dbReference>
<sequence length="363" mass="39732">MNATVFVEVVPSTNPLKEGQRKKLLEDPGFGKVFSDHMAVARWSQDKGWHKAQIVARAPFQLDPASAVLHYGQEIFEGLKAYRGKDGRILLFRPEANARRFARSAERLAMPELPEQLFLDCVKELARIDAAWISQGDDASLYLRPFMFANEAFLGVRPSREYIFCVIASPSGAYFKGEGKPVTIWVETELSRAAPGGTGAAKCGGNYAASLEAQAKATKNGCDQVAFLDVVERRWVEELGGMNIFFVLDGKTLVTPPLKGTILPGITRDSLLVLAKEAGLNVEERGYSFDEWRADAASGRLSEVFACGTAAVITAVGQVRYQGGEFTVADGKAGEVTRKLREQLIRLQRGETNDSHGWVSVVA</sequence>
<dbReference type="PANTHER" id="PTHR11825:SF44">
    <property type="entry name" value="BRANCHED-CHAIN-AMINO-ACID AMINOTRANSFERASE"/>
    <property type="match status" value="1"/>
</dbReference>
<comment type="cofactor">
    <cofactor evidence="1 17">
        <name>pyridoxal 5'-phosphate</name>
        <dbReference type="ChEBI" id="CHEBI:597326"/>
    </cofactor>
</comment>
<dbReference type="PIRSF" id="PIRSF006468">
    <property type="entry name" value="BCAT1"/>
    <property type="match status" value="1"/>
</dbReference>
<organism evidence="20 21">
    <name type="scientific">Candidatus Tokpelaia hoelldobleri</name>
    <dbReference type="NCBI Taxonomy" id="1902579"/>
    <lineage>
        <taxon>Bacteria</taxon>
        <taxon>Pseudomonadati</taxon>
        <taxon>Pseudomonadota</taxon>
        <taxon>Alphaproteobacteria</taxon>
        <taxon>Hyphomicrobiales</taxon>
        <taxon>Candidatus Tokpelaia</taxon>
    </lineage>
</organism>
<dbReference type="GO" id="GO:0009098">
    <property type="term" value="P:L-leucine biosynthetic process"/>
    <property type="evidence" value="ECO:0007669"/>
    <property type="project" value="UniProtKB-UniPathway"/>
</dbReference>
<comment type="function">
    <text evidence="2">Acts on leucine, isoleucine and valine.</text>
</comment>
<evidence type="ECO:0000256" key="13">
    <source>
        <dbReference type="ARBA" id="ARBA00048798"/>
    </source>
</evidence>
<dbReference type="AlphaFoldDB" id="A0A1U9JTX6"/>
<dbReference type="CDD" id="cd01557">
    <property type="entry name" value="BCAT_beta_family"/>
    <property type="match status" value="1"/>
</dbReference>
<dbReference type="EC" id="2.6.1.42" evidence="18"/>
<evidence type="ECO:0000256" key="10">
    <source>
        <dbReference type="ARBA" id="ARBA00022898"/>
    </source>
</evidence>
<proteinExistence type="inferred from homology"/>
<comment type="catalytic activity">
    <reaction evidence="13 18">
        <text>L-isoleucine + 2-oxoglutarate = (S)-3-methyl-2-oxopentanoate + L-glutamate</text>
        <dbReference type="Rhea" id="RHEA:24801"/>
        <dbReference type="ChEBI" id="CHEBI:16810"/>
        <dbReference type="ChEBI" id="CHEBI:29985"/>
        <dbReference type="ChEBI" id="CHEBI:35146"/>
        <dbReference type="ChEBI" id="CHEBI:58045"/>
        <dbReference type="EC" id="2.6.1.42"/>
    </reaction>
</comment>
<dbReference type="InterPro" id="IPR043132">
    <property type="entry name" value="BCAT-like_C"/>
</dbReference>
<dbReference type="InterPro" id="IPR018300">
    <property type="entry name" value="Aminotrans_IV_CS"/>
</dbReference>
<dbReference type="GO" id="GO:0052656">
    <property type="term" value="F:L-isoleucine-2-oxoglutarate transaminase activity"/>
    <property type="evidence" value="ECO:0007669"/>
    <property type="project" value="RHEA"/>
</dbReference>
<gene>
    <name evidence="20" type="ORF">BHV28_06080</name>
</gene>
<dbReference type="Pfam" id="PF01063">
    <property type="entry name" value="Aminotran_4"/>
    <property type="match status" value="1"/>
</dbReference>
<keyword evidence="7 18" id="KW-0032">Aminotransferase</keyword>
<reference evidence="20 21" key="1">
    <citation type="journal article" date="2010" name="Science">
        <title>Genomic comparison of the ants Camponotus floridanus and Harpegnathos saltator.</title>
        <authorList>
            <person name="Bonasio R."/>
            <person name="Zhang G."/>
            <person name="Ye C."/>
            <person name="Mutti N.S."/>
            <person name="Fang X."/>
            <person name="Qin N."/>
            <person name="Donahue G."/>
            <person name="Yang P."/>
            <person name="Li Q."/>
            <person name="Li C."/>
            <person name="Zhang P."/>
            <person name="Huang Z."/>
            <person name="Berger S.L."/>
            <person name="Reinberg D."/>
            <person name="Wang J."/>
            <person name="Liebig J."/>
        </authorList>
    </citation>
    <scope>NUCLEOTIDE SEQUENCE [LARGE SCALE GENOMIC DNA]</scope>
    <source>
        <strain evidence="20 21">Hsal</strain>
    </source>
</reference>
<comment type="catalytic activity">
    <reaction evidence="14 18">
        <text>L-leucine + 2-oxoglutarate = 4-methyl-2-oxopentanoate + L-glutamate</text>
        <dbReference type="Rhea" id="RHEA:18321"/>
        <dbReference type="ChEBI" id="CHEBI:16810"/>
        <dbReference type="ChEBI" id="CHEBI:17865"/>
        <dbReference type="ChEBI" id="CHEBI:29985"/>
        <dbReference type="ChEBI" id="CHEBI:57427"/>
        <dbReference type="EC" id="2.6.1.42"/>
    </reaction>
</comment>
<evidence type="ECO:0000256" key="4">
    <source>
        <dbReference type="ARBA" id="ARBA00004931"/>
    </source>
</evidence>
<evidence type="ECO:0000256" key="19">
    <source>
        <dbReference type="RuleBase" id="RU004519"/>
    </source>
</evidence>
<dbReference type="KEGG" id="thd:BHV28_06080"/>
<evidence type="ECO:0000256" key="11">
    <source>
        <dbReference type="ARBA" id="ARBA00023304"/>
    </source>
</evidence>
<dbReference type="InterPro" id="IPR033939">
    <property type="entry name" value="BCAT_family"/>
</dbReference>
<dbReference type="PROSITE" id="PS00770">
    <property type="entry name" value="AA_TRANSFER_CLASS_4"/>
    <property type="match status" value="1"/>
</dbReference>
<evidence type="ECO:0000256" key="1">
    <source>
        <dbReference type="ARBA" id="ARBA00001933"/>
    </source>
</evidence>
<comment type="pathway">
    <text evidence="3 19">Amino-acid biosynthesis; L-isoleucine biosynthesis; L-isoleucine from 2-oxobutanoate: step 4/4.</text>
</comment>
<dbReference type="GO" id="GO:0052655">
    <property type="term" value="F:L-valine-2-oxoglutarate transaminase activity"/>
    <property type="evidence" value="ECO:0007669"/>
    <property type="project" value="RHEA"/>
</dbReference>
<evidence type="ECO:0000256" key="8">
    <source>
        <dbReference type="ARBA" id="ARBA00022605"/>
    </source>
</evidence>
<evidence type="ECO:0000256" key="2">
    <source>
        <dbReference type="ARBA" id="ARBA00003109"/>
    </source>
</evidence>
<accession>A0A1U9JTX6</accession>
<name>A0A1U9JTX6_9HYPH</name>
<feature type="modified residue" description="N6-(pyridoxal phosphate)lysine" evidence="15">
    <location>
        <position position="202"/>
    </location>
</feature>
<dbReference type="GO" id="GO:0009097">
    <property type="term" value="P:isoleucine biosynthetic process"/>
    <property type="evidence" value="ECO:0007669"/>
    <property type="project" value="UniProtKB-UniPathway"/>
</dbReference>
<dbReference type="InterPro" id="IPR005786">
    <property type="entry name" value="B_amino_transII"/>
</dbReference>
<dbReference type="PANTHER" id="PTHR11825">
    <property type="entry name" value="SUBGROUP IIII AMINOTRANSFERASE"/>
    <property type="match status" value="1"/>
</dbReference>
<comment type="catalytic activity">
    <reaction evidence="12 18">
        <text>L-valine + 2-oxoglutarate = 3-methyl-2-oxobutanoate + L-glutamate</text>
        <dbReference type="Rhea" id="RHEA:24813"/>
        <dbReference type="ChEBI" id="CHEBI:11851"/>
        <dbReference type="ChEBI" id="CHEBI:16810"/>
        <dbReference type="ChEBI" id="CHEBI:29985"/>
        <dbReference type="ChEBI" id="CHEBI:57762"/>
        <dbReference type="EC" id="2.6.1.42"/>
    </reaction>
</comment>
<evidence type="ECO:0000256" key="17">
    <source>
        <dbReference type="RuleBase" id="RU004516"/>
    </source>
</evidence>
<evidence type="ECO:0000256" key="12">
    <source>
        <dbReference type="ARBA" id="ARBA00048212"/>
    </source>
</evidence>
<dbReference type="STRING" id="1902579.BHV28_06080"/>
<dbReference type="GO" id="GO:0052654">
    <property type="term" value="F:L-leucine-2-oxoglutarate transaminase activity"/>
    <property type="evidence" value="ECO:0007669"/>
    <property type="project" value="RHEA"/>
</dbReference>
<dbReference type="UniPathway" id="UPA00048">
    <property type="reaction ID" value="UER00073"/>
</dbReference>
<dbReference type="Gene3D" id="3.30.470.10">
    <property type="match status" value="1"/>
</dbReference>
<keyword evidence="21" id="KW-1185">Reference proteome</keyword>
<keyword evidence="11 18" id="KW-0100">Branched-chain amino acid biosynthesis</keyword>
<dbReference type="SUPFAM" id="SSF56752">
    <property type="entry name" value="D-aminoacid aminotransferase-like PLP-dependent enzymes"/>
    <property type="match status" value="1"/>
</dbReference>
<dbReference type="InterPro" id="IPR001544">
    <property type="entry name" value="Aminotrans_IV"/>
</dbReference>
<evidence type="ECO:0000256" key="16">
    <source>
        <dbReference type="RuleBase" id="RU004106"/>
    </source>
</evidence>
<dbReference type="UniPathway" id="UPA00047">
    <property type="reaction ID" value="UER00058"/>
</dbReference>
<protein>
    <recommendedName>
        <fullName evidence="18">Branched-chain-amino-acid aminotransferase</fullName>
        <ecNumber evidence="18">2.6.1.42</ecNumber>
    </recommendedName>
</protein>
<comment type="pathway">
    <text evidence="4 19">Amino-acid biosynthesis; L-valine biosynthesis; L-valine from pyruvate: step 4/4.</text>
</comment>
<evidence type="ECO:0000256" key="14">
    <source>
        <dbReference type="ARBA" id="ARBA00049229"/>
    </source>
</evidence>
<dbReference type="InterPro" id="IPR043131">
    <property type="entry name" value="BCAT-like_N"/>
</dbReference>
<evidence type="ECO:0000256" key="6">
    <source>
        <dbReference type="ARBA" id="ARBA00009320"/>
    </source>
</evidence>
<dbReference type="Gene3D" id="3.20.10.10">
    <property type="entry name" value="D-amino Acid Aminotransferase, subunit A, domain 2"/>
    <property type="match status" value="1"/>
</dbReference>
<evidence type="ECO:0000256" key="7">
    <source>
        <dbReference type="ARBA" id="ARBA00022576"/>
    </source>
</evidence>
<dbReference type="NCBIfam" id="NF009897">
    <property type="entry name" value="PRK13357.1"/>
    <property type="match status" value="1"/>
</dbReference>
<evidence type="ECO:0000256" key="5">
    <source>
        <dbReference type="ARBA" id="ARBA00005072"/>
    </source>
</evidence>
<keyword evidence="8 18" id="KW-0028">Amino-acid biosynthesis</keyword>
<evidence type="ECO:0000313" key="21">
    <source>
        <dbReference type="Proteomes" id="UP000188912"/>
    </source>
</evidence>
<evidence type="ECO:0000256" key="18">
    <source>
        <dbReference type="RuleBase" id="RU004517"/>
    </source>
</evidence>
<comment type="similarity">
    <text evidence="6 16">Belongs to the class-IV pyridoxal-phosphate-dependent aminotransferase family.</text>
</comment>
<evidence type="ECO:0000256" key="15">
    <source>
        <dbReference type="PIRSR" id="PIRSR006468-1"/>
    </source>
</evidence>
<dbReference type="Proteomes" id="UP000188912">
    <property type="component" value="Chromosome"/>
</dbReference>
<dbReference type="InterPro" id="IPR036038">
    <property type="entry name" value="Aminotransferase-like"/>
</dbReference>
<keyword evidence="10 17" id="KW-0663">Pyridoxal phosphate</keyword>
<keyword evidence="9 18" id="KW-0808">Transferase</keyword>
<reference evidence="20 21" key="2">
    <citation type="journal article" date="2016" name="Sci. Rep.">
        <title>The genome of Rhizobiales bacteria in predatory ants reveals urease gene functions but no genes for nitrogen fixation.</title>
        <authorList>
            <person name="Neuvonen M.M."/>
            <person name="Tamarit D."/>
            <person name="Naslund K."/>
            <person name="Liebig J."/>
            <person name="Feldhaar H."/>
            <person name="Moran N.A."/>
            <person name="Guy L."/>
            <person name="Andersson S.G."/>
        </authorList>
    </citation>
    <scope>NUCLEOTIDE SEQUENCE [LARGE SCALE GENOMIC DNA]</scope>
    <source>
        <strain evidence="20 21">Hsal</strain>
    </source>
</reference>
<dbReference type="GO" id="GO:0009099">
    <property type="term" value="P:L-valine biosynthetic process"/>
    <property type="evidence" value="ECO:0007669"/>
    <property type="project" value="UniProtKB-UniPathway"/>
</dbReference>